<comment type="caution">
    <text evidence="1">The sequence shown here is derived from an EMBL/GenBank/DDBJ whole genome shotgun (WGS) entry which is preliminary data.</text>
</comment>
<organism evidence="1 2">
    <name type="scientific">Cichorium intybus</name>
    <name type="common">Chicory</name>
    <dbReference type="NCBI Taxonomy" id="13427"/>
    <lineage>
        <taxon>Eukaryota</taxon>
        <taxon>Viridiplantae</taxon>
        <taxon>Streptophyta</taxon>
        <taxon>Embryophyta</taxon>
        <taxon>Tracheophyta</taxon>
        <taxon>Spermatophyta</taxon>
        <taxon>Magnoliopsida</taxon>
        <taxon>eudicotyledons</taxon>
        <taxon>Gunneridae</taxon>
        <taxon>Pentapetalae</taxon>
        <taxon>asterids</taxon>
        <taxon>campanulids</taxon>
        <taxon>Asterales</taxon>
        <taxon>Asteraceae</taxon>
        <taxon>Cichorioideae</taxon>
        <taxon>Cichorieae</taxon>
        <taxon>Cichoriinae</taxon>
        <taxon>Cichorium</taxon>
    </lineage>
</organism>
<gene>
    <name evidence="1" type="ORF">L2E82_26764</name>
</gene>
<reference evidence="1 2" key="2">
    <citation type="journal article" date="2022" name="Mol. Ecol. Resour.">
        <title>The genomes of chicory, endive, great burdock and yacon provide insights into Asteraceae paleo-polyploidization history and plant inulin production.</title>
        <authorList>
            <person name="Fan W."/>
            <person name="Wang S."/>
            <person name="Wang H."/>
            <person name="Wang A."/>
            <person name="Jiang F."/>
            <person name="Liu H."/>
            <person name="Zhao H."/>
            <person name="Xu D."/>
            <person name="Zhang Y."/>
        </authorList>
    </citation>
    <scope>NUCLEOTIDE SEQUENCE [LARGE SCALE GENOMIC DNA]</scope>
    <source>
        <strain evidence="2">cv. Punajuju</strain>
        <tissue evidence="1">Leaves</tissue>
    </source>
</reference>
<evidence type="ECO:0000313" key="2">
    <source>
        <dbReference type="Proteomes" id="UP001055811"/>
    </source>
</evidence>
<dbReference type="Proteomes" id="UP001055811">
    <property type="component" value="Linkage Group LG05"/>
</dbReference>
<keyword evidence="2" id="KW-1185">Reference proteome</keyword>
<dbReference type="EMBL" id="CM042013">
    <property type="protein sequence ID" value="KAI3736777.1"/>
    <property type="molecule type" value="Genomic_DNA"/>
</dbReference>
<proteinExistence type="predicted"/>
<evidence type="ECO:0000313" key="1">
    <source>
        <dbReference type="EMBL" id="KAI3736777.1"/>
    </source>
</evidence>
<accession>A0ACB9CR39</accession>
<reference evidence="2" key="1">
    <citation type="journal article" date="2022" name="Mol. Ecol. Resour.">
        <title>The genomes of chicory, endive, great burdock and yacon provide insights into Asteraceae palaeo-polyploidization history and plant inulin production.</title>
        <authorList>
            <person name="Fan W."/>
            <person name="Wang S."/>
            <person name="Wang H."/>
            <person name="Wang A."/>
            <person name="Jiang F."/>
            <person name="Liu H."/>
            <person name="Zhao H."/>
            <person name="Xu D."/>
            <person name="Zhang Y."/>
        </authorList>
    </citation>
    <scope>NUCLEOTIDE SEQUENCE [LARGE SCALE GENOMIC DNA]</scope>
    <source>
        <strain evidence="2">cv. Punajuju</strain>
    </source>
</reference>
<protein>
    <submittedName>
        <fullName evidence="1">Uncharacterized protein</fullName>
    </submittedName>
</protein>
<name>A0ACB9CR39_CICIN</name>
<sequence>MDSRSSVLENKEWSSCYALENNDGVMVLALFQIEKTVGVVATSYMGGAMGRKDSRLTGKLKQPLQPPLGKERSRDDKKRALYSLFMEKISNNTSSVVSIAIGLKFGSLKIKNAVGLEMRQSQNQQSRDLEVVMMGCCDPSERFVGFRSSRKQSKETDVFST</sequence>